<dbReference type="Proteomes" id="UP000733379">
    <property type="component" value="Unassembled WGS sequence"/>
</dbReference>
<keyword evidence="2" id="KW-1185">Reference proteome</keyword>
<gene>
    <name evidence="1" type="ORF">KO481_12790</name>
</gene>
<sequence>MESTTPFATLAETHSAVVALFGELNRRFAPDVHLGVAHLSDPAGGADEPVLVMRPPLPDTARLSHRLDDPAVAHGALSGLVRQVATWPAAAVLDTTAPPDTAATALRI</sequence>
<proteinExistence type="predicted"/>
<comment type="caution">
    <text evidence="1">The sequence shown here is derived from an EMBL/GenBank/DDBJ whole genome shotgun (WGS) entry which is preliminary data.</text>
</comment>
<organism evidence="1 2">
    <name type="scientific">Nocardia albiluteola</name>
    <dbReference type="NCBI Taxonomy" id="2842303"/>
    <lineage>
        <taxon>Bacteria</taxon>
        <taxon>Bacillati</taxon>
        <taxon>Actinomycetota</taxon>
        <taxon>Actinomycetes</taxon>
        <taxon>Mycobacteriales</taxon>
        <taxon>Nocardiaceae</taxon>
        <taxon>Nocardia</taxon>
    </lineage>
</organism>
<evidence type="ECO:0000313" key="2">
    <source>
        <dbReference type="Proteomes" id="UP000733379"/>
    </source>
</evidence>
<dbReference type="EMBL" id="JAHKNI010000003">
    <property type="protein sequence ID" value="MBU3062397.1"/>
    <property type="molecule type" value="Genomic_DNA"/>
</dbReference>
<accession>A0ABS6AWH6</accession>
<name>A0ABS6AWH6_9NOCA</name>
<evidence type="ECO:0000313" key="1">
    <source>
        <dbReference type="EMBL" id="MBU3062397.1"/>
    </source>
</evidence>
<dbReference type="RefSeq" id="WP_215917246.1">
    <property type="nucleotide sequence ID" value="NZ_JAHKNI010000003.1"/>
</dbReference>
<reference evidence="1 2" key="1">
    <citation type="submission" date="2021-06" db="EMBL/GenBank/DDBJ databases">
        <title>Actinomycetes sequencing.</title>
        <authorList>
            <person name="Shan Q."/>
        </authorList>
    </citation>
    <scope>NUCLEOTIDE SEQUENCE [LARGE SCALE GENOMIC DNA]</scope>
    <source>
        <strain evidence="1 2">NEAU-G5</strain>
    </source>
</reference>
<protein>
    <submittedName>
        <fullName evidence="1">Uncharacterized protein</fullName>
    </submittedName>
</protein>